<reference evidence="1 2" key="1">
    <citation type="submission" date="2021-06" db="EMBL/GenBank/DDBJ databases">
        <authorList>
            <person name="Kallberg Y."/>
            <person name="Tangrot J."/>
            <person name="Rosling A."/>
        </authorList>
    </citation>
    <scope>NUCLEOTIDE SEQUENCE [LARGE SCALE GENOMIC DNA]</scope>
    <source>
        <strain evidence="1 2">120-4 pot B 10/14</strain>
    </source>
</reference>
<feature type="non-terminal residue" evidence="1">
    <location>
        <position position="1"/>
    </location>
</feature>
<name>A0ABN7XMM5_GIGMA</name>
<dbReference type="Proteomes" id="UP000789901">
    <property type="component" value="Unassembled WGS sequence"/>
</dbReference>
<accession>A0ABN7XMM5</accession>
<protein>
    <submittedName>
        <fullName evidence="1">26989_t:CDS:1</fullName>
    </submittedName>
</protein>
<gene>
    <name evidence="1" type="ORF">GMARGA_LOCUS44877</name>
</gene>
<dbReference type="EMBL" id="CAJVQB010155748">
    <property type="protein sequence ID" value="CAG8856056.1"/>
    <property type="molecule type" value="Genomic_DNA"/>
</dbReference>
<evidence type="ECO:0000313" key="1">
    <source>
        <dbReference type="EMBL" id="CAG8856056.1"/>
    </source>
</evidence>
<evidence type="ECO:0000313" key="2">
    <source>
        <dbReference type="Proteomes" id="UP000789901"/>
    </source>
</evidence>
<sequence length="55" mass="5769">ILALILDDSQSELVNPAENVIDASKVSKQSILADFGHINDSSIASDATLVVTSDK</sequence>
<proteinExistence type="predicted"/>
<comment type="caution">
    <text evidence="1">The sequence shown here is derived from an EMBL/GenBank/DDBJ whole genome shotgun (WGS) entry which is preliminary data.</text>
</comment>
<organism evidence="1 2">
    <name type="scientific">Gigaspora margarita</name>
    <dbReference type="NCBI Taxonomy" id="4874"/>
    <lineage>
        <taxon>Eukaryota</taxon>
        <taxon>Fungi</taxon>
        <taxon>Fungi incertae sedis</taxon>
        <taxon>Mucoromycota</taxon>
        <taxon>Glomeromycotina</taxon>
        <taxon>Glomeromycetes</taxon>
        <taxon>Diversisporales</taxon>
        <taxon>Gigasporaceae</taxon>
        <taxon>Gigaspora</taxon>
    </lineage>
</organism>
<keyword evidence="2" id="KW-1185">Reference proteome</keyword>